<dbReference type="GO" id="GO:0043328">
    <property type="term" value="P:protein transport to vacuole involved in ubiquitin-dependent protein catabolic process via the multivesicular body sorting pathway"/>
    <property type="evidence" value="ECO:0007669"/>
    <property type="project" value="TreeGrafter"/>
</dbReference>
<organism evidence="7 8">
    <name type="scientific">Stylonychia lemnae</name>
    <name type="common">Ciliate</name>
    <dbReference type="NCBI Taxonomy" id="5949"/>
    <lineage>
        <taxon>Eukaryota</taxon>
        <taxon>Sar</taxon>
        <taxon>Alveolata</taxon>
        <taxon>Ciliophora</taxon>
        <taxon>Intramacronucleata</taxon>
        <taxon>Spirotrichea</taxon>
        <taxon>Stichotrichia</taxon>
        <taxon>Sporadotrichida</taxon>
        <taxon>Oxytrichidae</taxon>
        <taxon>Stylonychinae</taxon>
        <taxon>Stylonychia</taxon>
    </lineage>
</organism>
<keyword evidence="8" id="KW-1185">Reference proteome</keyword>
<dbReference type="AlphaFoldDB" id="A0A078B050"/>
<reference evidence="7 8" key="1">
    <citation type="submission" date="2014-06" db="EMBL/GenBank/DDBJ databases">
        <authorList>
            <person name="Swart Estienne"/>
        </authorList>
    </citation>
    <scope>NUCLEOTIDE SEQUENCE [LARGE SCALE GENOMIC DNA]</scope>
    <source>
        <strain evidence="7 8">130c</strain>
    </source>
</reference>
<keyword evidence="4" id="KW-0967">Endosome</keyword>
<gene>
    <name evidence="7" type="primary">Contig13032.g13893</name>
    <name evidence="7" type="ORF">STYLEM_15523</name>
</gene>
<keyword evidence="3" id="KW-0963">Cytoplasm</keyword>
<dbReference type="PROSITE" id="PS51180">
    <property type="entry name" value="BRO1"/>
    <property type="match status" value="1"/>
</dbReference>
<feature type="compositionally biased region" description="Low complexity" evidence="5">
    <location>
        <begin position="757"/>
        <end position="804"/>
    </location>
</feature>
<dbReference type="PANTHER" id="PTHR23030">
    <property type="entry name" value="PCD6 INTERACTING PROTEIN-RELATED"/>
    <property type="match status" value="1"/>
</dbReference>
<dbReference type="OrthoDB" id="2141925at2759"/>
<dbReference type="Gene3D" id="1.20.120.560">
    <property type="entry name" value="alix/aip1 in complex with the ypdl late domain"/>
    <property type="match status" value="1"/>
</dbReference>
<dbReference type="InParanoid" id="A0A078B050"/>
<sequence length="820" mass="94622">MISPDFKVTEYPNFLSCYQTFIVSNHGTIIDKSDQIITGDSLWKDLEPEFQRLNVMRKELTQVMQFRSDPDQLKKFKDLFLENYKVQTLFQKYFTYGSQKNQVNITHVWFDSFTKQKKMSMSPTFDAINSLYNYAVACSRIACYMDLSGEGIKEASKLFQQAGWTFEHLRSLVTNLQPSEVSTDLTAESLGMLSNLMLAQAQYLFYKKAMDAQMRATVLSKVAMQVADYFKKAHELSQTNQGLKSYDSSKFANIQLYHSIYFKAMAYMVIAQESYKKVEETASGMGLAVSYFKGSVAIMEQAKQVVLSVPSNYQDNYNKKLEDIKKFLEKANKENKSIYFERETAFEQLPKLDSQNFVKLEPALDNILEKIPIEDKLRHIVPPEVRAMQNEVKNQLQEILNQQYELENKSDADLRSFLQNYGLPQTLHAVTATTEIPNQVWEKIEDFQKKGGLPNVKAMIQGIAAMRSNNQQIMQQMMQTIEEEEKIDNAMRQQYTQKWNRLPSNALNGQFKHQVSDLTSKALVAGETDNKLETKFNQQGDQLNLLSKTKNELSAMIPQSQNQKEISQNPVILAIKNALDEFDRIKEAKSKIYEEAVQKCQNFNAIEQLLTVHMGLAEKGIVYEKLRQEFRQIFLQVEPFEKQMQETKSVIQTNSGPFNQLLQSTSNDQSKQQFYASIDTSLNYYNEITNMLHQANQFYTQLGDYLNKLYQNIMDFKMSRELEKNDIVQKLGGFQQPPPGMQQQPPIYGYQMGGMQGQMPPGGMQGQMPPGGMPGQQQFQQMPGQQMPYQQQQFGQYNPQQQQQQPPPNYQYYDPNKPPQ</sequence>
<dbReference type="OMA" id="VSHAEEM"/>
<proteinExistence type="predicted"/>
<evidence type="ECO:0000256" key="4">
    <source>
        <dbReference type="ARBA" id="ARBA00022753"/>
    </source>
</evidence>
<evidence type="ECO:0000256" key="3">
    <source>
        <dbReference type="ARBA" id="ARBA00022490"/>
    </source>
</evidence>
<evidence type="ECO:0000256" key="5">
    <source>
        <dbReference type="SAM" id="MobiDB-lite"/>
    </source>
</evidence>
<evidence type="ECO:0000259" key="6">
    <source>
        <dbReference type="PROSITE" id="PS51180"/>
    </source>
</evidence>
<dbReference type="EMBL" id="CCKQ01014633">
    <property type="protein sequence ID" value="CDW86428.1"/>
    <property type="molecule type" value="Genomic_DNA"/>
</dbReference>
<dbReference type="InterPro" id="IPR038499">
    <property type="entry name" value="BRO1_sf"/>
</dbReference>
<feature type="domain" description="BRO1" evidence="6">
    <location>
        <begin position="1"/>
        <end position="559"/>
    </location>
</feature>
<feature type="region of interest" description="Disordered" evidence="5">
    <location>
        <begin position="755"/>
        <end position="820"/>
    </location>
</feature>
<comment type="subcellular location">
    <subcellularLocation>
        <location evidence="2">Cytoplasm</location>
    </subcellularLocation>
    <subcellularLocation>
        <location evidence="1">Endosome</location>
    </subcellularLocation>
</comment>
<dbReference type="InterPro" id="IPR025304">
    <property type="entry name" value="ALIX_V_dom"/>
</dbReference>
<dbReference type="Gene3D" id="1.20.140.50">
    <property type="entry name" value="alix/aip1 like domains"/>
    <property type="match status" value="1"/>
</dbReference>
<name>A0A078B050_STYLE</name>
<dbReference type="Pfam" id="PF13949">
    <property type="entry name" value="ALIX_LYPXL_bnd"/>
    <property type="match status" value="1"/>
</dbReference>
<evidence type="ECO:0000313" key="8">
    <source>
        <dbReference type="Proteomes" id="UP000039865"/>
    </source>
</evidence>
<dbReference type="SMART" id="SM01041">
    <property type="entry name" value="BRO1"/>
    <property type="match status" value="1"/>
</dbReference>
<protein>
    <submittedName>
        <fullName evidence="7">Programmed cell death 6-interacting isoform x1</fullName>
    </submittedName>
</protein>
<evidence type="ECO:0000313" key="7">
    <source>
        <dbReference type="EMBL" id="CDW86428.1"/>
    </source>
</evidence>
<dbReference type="InterPro" id="IPR004328">
    <property type="entry name" value="BRO1_dom"/>
</dbReference>
<evidence type="ECO:0000256" key="2">
    <source>
        <dbReference type="ARBA" id="ARBA00004496"/>
    </source>
</evidence>
<dbReference type="PANTHER" id="PTHR23030:SF30">
    <property type="entry name" value="TYROSINE-PROTEIN PHOSPHATASE NON-RECEPTOR TYPE 23"/>
    <property type="match status" value="1"/>
</dbReference>
<dbReference type="GO" id="GO:0005768">
    <property type="term" value="C:endosome"/>
    <property type="evidence" value="ECO:0007669"/>
    <property type="project" value="UniProtKB-SubCell"/>
</dbReference>
<evidence type="ECO:0000256" key="1">
    <source>
        <dbReference type="ARBA" id="ARBA00004177"/>
    </source>
</evidence>
<accession>A0A078B050</accession>
<dbReference type="Pfam" id="PF03097">
    <property type="entry name" value="BRO1"/>
    <property type="match status" value="1"/>
</dbReference>
<dbReference type="Gene3D" id="1.25.40.280">
    <property type="entry name" value="alix/aip1 like domains"/>
    <property type="match status" value="1"/>
</dbReference>
<dbReference type="Proteomes" id="UP000039865">
    <property type="component" value="Unassembled WGS sequence"/>
</dbReference>